<keyword evidence="2" id="KW-1185">Reference proteome</keyword>
<name>A0ACB9RT62_9MYRT</name>
<evidence type="ECO:0000313" key="1">
    <source>
        <dbReference type="EMBL" id="KAI4382213.1"/>
    </source>
</evidence>
<sequence>MMRQQNQFPNSGMEGFGGNRMQLTQPMEYGSADYHGQFEAFTPPRDDTHLGSKVEAQLGWDRGGPDPAHSAAGRMMYEGQGIGPSRSYYQGQRQDSRMHLERHGSSDNRPPWNNADMDVEYDKSPFLPTFEALERKFLDDIGKLAKELNDAEDAENTRHREKINAINAQYQEQLMSLRTKHANRRDEFLRRESTARQQQYQKVMIDRYSSSGRSPRNPKNFGGGAVPGSAGPYSMSDRYDSFGDGSRPHGGARGRGDTRGPYQGGRTYDKVSRFN</sequence>
<reference evidence="2" key="1">
    <citation type="journal article" date="2023" name="Front. Plant Sci.">
        <title>Chromosomal-level genome assembly of Melastoma candidum provides insights into trichome evolution.</title>
        <authorList>
            <person name="Zhong Y."/>
            <person name="Wu W."/>
            <person name="Sun C."/>
            <person name="Zou P."/>
            <person name="Liu Y."/>
            <person name="Dai S."/>
            <person name="Zhou R."/>
        </authorList>
    </citation>
    <scope>NUCLEOTIDE SEQUENCE [LARGE SCALE GENOMIC DNA]</scope>
</reference>
<organism evidence="1 2">
    <name type="scientific">Melastoma candidum</name>
    <dbReference type="NCBI Taxonomy" id="119954"/>
    <lineage>
        <taxon>Eukaryota</taxon>
        <taxon>Viridiplantae</taxon>
        <taxon>Streptophyta</taxon>
        <taxon>Embryophyta</taxon>
        <taxon>Tracheophyta</taxon>
        <taxon>Spermatophyta</taxon>
        <taxon>Magnoliopsida</taxon>
        <taxon>eudicotyledons</taxon>
        <taxon>Gunneridae</taxon>
        <taxon>Pentapetalae</taxon>
        <taxon>rosids</taxon>
        <taxon>malvids</taxon>
        <taxon>Myrtales</taxon>
        <taxon>Melastomataceae</taxon>
        <taxon>Melastomatoideae</taxon>
        <taxon>Melastomateae</taxon>
        <taxon>Melastoma</taxon>
    </lineage>
</organism>
<evidence type="ECO:0000313" key="2">
    <source>
        <dbReference type="Proteomes" id="UP001057402"/>
    </source>
</evidence>
<accession>A0ACB9RT62</accession>
<gene>
    <name evidence="1" type="ORF">MLD38_008204</name>
</gene>
<dbReference type="Proteomes" id="UP001057402">
    <property type="component" value="Chromosome 3"/>
</dbReference>
<dbReference type="EMBL" id="CM042882">
    <property type="protein sequence ID" value="KAI4382213.1"/>
    <property type="molecule type" value="Genomic_DNA"/>
</dbReference>
<comment type="caution">
    <text evidence="1">The sequence shown here is derived from an EMBL/GenBank/DDBJ whole genome shotgun (WGS) entry which is preliminary data.</text>
</comment>
<proteinExistence type="predicted"/>
<protein>
    <submittedName>
        <fullName evidence="1">Uncharacterized protein</fullName>
    </submittedName>
</protein>